<evidence type="ECO:0000259" key="10">
    <source>
        <dbReference type="PROSITE" id="PS50263"/>
    </source>
</evidence>
<evidence type="ECO:0000256" key="4">
    <source>
        <dbReference type="ARBA" id="ARBA00022692"/>
    </source>
</evidence>
<dbReference type="InterPro" id="IPR036526">
    <property type="entry name" value="C-N_Hydrolase_sf"/>
</dbReference>
<keyword evidence="6 8" id="KW-0472">Membrane</keyword>
<evidence type="ECO:0000256" key="5">
    <source>
        <dbReference type="ARBA" id="ARBA00022989"/>
    </source>
</evidence>
<dbReference type="HAMAP" id="MF_01148">
    <property type="entry name" value="Lnt"/>
    <property type="match status" value="1"/>
</dbReference>
<dbReference type="InterPro" id="IPR004563">
    <property type="entry name" value="Apolipo_AcylTrfase"/>
</dbReference>
<evidence type="ECO:0000256" key="9">
    <source>
        <dbReference type="SAM" id="MobiDB-lite"/>
    </source>
</evidence>
<dbReference type="RefSeq" id="WP_377821812.1">
    <property type="nucleotide sequence ID" value="NZ_JBHSWJ010000002.1"/>
</dbReference>
<dbReference type="PANTHER" id="PTHR38686">
    <property type="entry name" value="APOLIPOPROTEIN N-ACYLTRANSFERASE"/>
    <property type="match status" value="1"/>
</dbReference>
<dbReference type="Pfam" id="PF20154">
    <property type="entry name" value="LNT_N"/>
    <property type="match status" value="1"/>
</dbReference>
<keyword evidence="12" id="KW-1185">Reference proteome</keyword>
<dbReference type="InterPro" id="IPR003010">
    <property type="entry name" value="C-N_Hydrolase"/>
</dbReference>
<dbReference type="Gene3D" id="3.60.110.10">
    <property type="entry name" value="Carbon-nitrogen hydrolase"/>
    <property type="match status" value="1"/>
</dbReference>
<keyword evidence="2 8" id="KW-1003">Cell membrane</keyword>
<dbReference type="InterPro" id="IPR045378">
    <property type="entry name" value="LNT_N"/>
</dbReference>
<feature type="transmembrane region" description="Helical" evidence="8">
    <location>
        <begin position="149"/>
        <end position="170"/>
    </location>
</feature>
<comment type="function">
    <text evidence="8">Catalyzes the phospholipid dependent N-acylation of the N-terminal cysteine of apolipoprotein, the last step in lipoprotein maturation.</text>
</comment>
<dbReference type="PROSITE" id="PS50263">
    <property type="entry name" value="CN_HYDROLASE"/>
    <property type="match status" value="1"/>
</dbReference>
<feature type="transmembrane region" description="Helical" evidence="8">
    <location>
        <begin position="48"/>
        <end position="67"/>
    </location>
</feature>
<reference evidence="12" key="1">
    <citation type="journal article" date="2019" name="Int. J. Syst. Evol. Microbiol.">
        <title>The Global Catalogue of Microorganisms (GCM) 10K type strain sequencing project: providing services to taxonomists for standard genome sequencing and annotation.</title>
        <authorList>
            <consortium name="The Broad Institute Genomics Platform"/>
            <consortium name="The Broad Institute Genome Sequencing Center for Infectious Disease"/>
            <person name="Wu L."/>
            <person name="Ma J."/>
        </authorList>
    </citation>
    <scope>NUCLEOTIDE SEQUENCE [LARGE SCALE GENOMIC DNA]</scope>
    <source>
        <strain evidence="12">NBRC 106593</strain>
    </source>
</reference>
<evidence type="ECO:0000256" key="3">
    <source>
        <dbReference type="ARBA" id="ARBA00022679"/>
    </source>
</evidence>
<keyword evidence="5 8" id="KW-1133">Transmembrane helix</keyword>
<organism evidence="11 12">
    <name type="scientific">Branchiibius cervicis</name>
    <dbReference type="NCBI Taxonomy" id="908252"/>
    <lineage>
        <taxon>Bacteria</taxon>
        <taxon>Bacillati</taxon>
        <taxon>Actinomycetota</taxon>
        <taxon>Actinomycetes</taxon>
        <taxon>Micrococcales</taxon>
        <taxon>Dermacoccaceae</taxon>
        <taxon>Branchiibius</taxon>
    </lineage>
</organism>
<dbReference type="CDD" id="cd07571">
    <property type="entry name" value="ALP_N-acyl_transferase"/>
    <property type="match status" value="1"/>
</dbReference>
<comment type="caution">
    <text evidence="8">Lacks conserved residue(s) required for the propagation of feature annotation.</text>
</comment>
<comment type="subcellular location">
    <subcellularLocation>
        <location evidence="1 8">Cell membrane</location>
        <topology evidence="1 8">Multi-pass membrane protein</topology>
    </subcellularLocation>
</comment>
<dbReference type="Pfam" id="PF00795">
    <property type="entry name" value="CN_hydrolase"/>
    <property type="match status" value="1"/>
</dbReference>
<comment type="pathway">
    <text evidence="8">Protein modification; lipoprotein biosynthesis (N-acyl transfer).</text>
</comment>
<comment type="caution">
    <text evidence="11">The sequence shown here is derived from an EMBL/GenBank/DDBJ whole genome shotgun (WGS) entry which is preliminary data.</text>
</comment>
<evidence type="ECO:0000256" key="2">
    <source>
        <dbReference type="ARBA" id="ARBA00022475"/>
    </source>
</evidence>
<evidence type="ECO:0000256" key="1">
    <source>
        <dbReference type="ARBA" id="ARBA00004651"/>
    </source>
</evidence>
<evidence type="ECO:0000256" key="8">
    <source>
        <dbReference type="HAMAP-Rule" id="MF_01148"/>
    </source>
</evidence>
<dbReference type="Proteomes" id="UP001596356">
    <property type="component" value="Unassembled WGS sequence"/>
</dbReference>
<keyword evidence="7 8" id="KW-0012">Acyltransferase</keyword>
<accession>A0ABW2AS33</accession>
<gene>
    <name evidence="8 11" type="primary">lnt</name>
    <name evidence="11" type="ORF">ACFQBT_08090</name>
</gene>
<keyword evidence="4 8" id="KW-0812">Transmembrane</keyword>
<feature type="domain" description="CN hydrolase" evidence="10">
    <location>
        <begin position="210"/>
        <end position="462"/>
    </location>
</feature>
<keyword evidence="3 8" id="KW-0808">Transferase</keyword>
<comment type="similarity">
    <text evidence="8">Belongs to the CN hydrolase family. Apolipoprotein N-acyltransferase subfamily.</text>
</comment>
<dbReference type="NCBIfam" id="TIGR00546">
    <property type="entry name" value="lnt"/>
    <property type="match status" value="1"/>
</dbReference>
<feature type="region of interest" description="Disordered" evidence="9">
    <location>
        <begin position="504"/>
        <end position="523"/>
    </location>
</feature>
<evidence type="ECO:0000256" key="7">
    <source>
        <dbReference type="ARBA" id="ARBA00023315"/>
    </source>
</evidence>
<dbReference type="EMBL" id="JBHSWJ010000002">
    <property type="protein sequence ID" value="MFC6713789.1"/>
    <property type="molecule type" value="Genomic_DNA"/>
</dbReference>
<proteinExistence type="inferred from homology"/>
<dbReference type="SUPFAM" id="SSF56317">
    <property type="entry name" value="Carbon-nitrogen hydrolase"/>
    <property type="match status" value="1"/>
</dbReference>
<comment type="catalytic activity">
    <reaction evidence="8">
        <text>N-terminal S-1,2-diacyl-sn-glyceryl-L-cysteinyl-[lipoprotein] + a glycerophospholipid = N-acyl-S-1,2-diacyl-sn-glyceryl-L-cysteinyl-[lipoprotein] + a 2-acyl-sn-glycero-3-phospholipid + H(+)</text>
        <dbReference type="Rhea" id="RHEA:48228"/>
        <dbReference type="Rhea" id="RHEA-COMP:14681"/>
        <dbReference type="Rhea" id="RHEA-COMP:14684"/>
        <dbReference type="ChEBI" id="CHEBI:15378"/>
        <dbReference type="ChEBI" id="CHEBI:136912"/>
        <dbReference type="ChEBI" id="CHEBI:140656"/>
        <dbReference type="ChEBI" id="CHEBI:140657"/>
        <dbReference type="ChEBI" id="CHEBI:140660"/>
        <dbReference type="EC" id="2.3.1.269"/>
    </reaction>
</comment>
<dbReference type="PANTHER" id="PTHR38686:SF1">
    <property type="entry name" value="APOLIPOPROTEIN N-ACYLTRANSFERASE"/>
    <property type="match status" value="1"/>
</dbReference>
<dbReference type="EC" id="2.3.1.269" evidence="8"/>
<protein>
    <recommendedName>
        <fullName evidence="8">Apolipoprotein N-acyltransferase</fullName>
        <shortName evidence="8">ALP N-acyltransferase</shortName>
        <ecNumber evidence="8">2.3.1.269</ecNumber>
    </recommendedName>
</protein>
<feature type="transmembrane region" description="Helical" evidence="8">
    <location>
        <begin position="6"/>
        <end position="27"/>
    </location>
</feature>
<feature type="transmembrane region" description="Helical" evidence="8">
    <location>
        <begin position="73"/>
        <end position="96"/>
    </location>
</feature>
<dbReference type="GO" id="GO:0016746">
    <property type="term" value="F:acyltransferase activity"/>
    <property type="evidence" value="ECO:0007669"/>
    <property type="project" value="UniProtKB-KW"/>
</dbReference>
<feature type="transmembrane region" description="Helical" evidence="8">
    <location>
        <begin position="177"/>
        <end position="196"/>
    </location>
</feature>
<evidence type="ECO:0000256" key="6">
    <source>
        <dbReference type="ARBA" id="ARBA00023136"/>
    </source>
</evidence>
<evidence type="ECO:0000313" key="12">
    <source>
        <dbReference type="Proteomes" id="UP001596356"/>
    </source>
</evidence>
<sequence>MLRRLILAAVSGIALWAAFPTINWWWLAPLGVAGLALATRGTRARGGVLTGFLTGLTFFVPGLAWSGTYVGHVPWFALAITESLYLAAMGGLLAWLQGPPAAARVRPLIVAVVWVVQEWLRGTVPFGGFPWLQLAWSQADSPLLPITRYAGSTGLTFAVALLGGLLAAVVHDRRTPGMALAAAGAAVALGLAPLALSVPLDGRPMQVMGIQGNVPTAGLEFNAQRRAVLDNHVRLTEKVAAEIADGQRRQPDLVVWPENSSDIDPLRNADAATEIVRAVNAIKAPTIIGAVLQQPSPKLSNASLLYLPEQGLTQTYVKRHPVPFAEYIPYRSFFRFFSTQVDLVRADFAAGDQVGLFQVPTARGTVRVTPIICFEVAYDDLVRSGVDAGAQLIAVQTNNATFGYSAESAQQLAISRVRAVEFGRSVIHVSTVGISALITPDGTAHQSTSLFTAAVLDGTVPLRTEQTPADRLGMAPIWVAVTGTVVAAFLRLRRRRADLPGIVEDRPRTADTQSALDKLDRKT</sequence>
<name>A0ABW2AS33_9MICO</name>
<evidence type="ECO:0000313" key="11">
    <source>
        <dbReference type="EMBL" id="MFC6713789.1"/>
    </source>
</evidence>